<name>A0A0P1A628_PLAHL</name>
<reference evidence="4" key="1">
    <citation type="submission" date="2014-09" db="EMBL/GenBank/DDBJ databases">
        <authorList>
            <person name="Sharma Rahul"/>
            <person name="Thines Marco"/>
        </authorList>
    </citation>
    <scope>NUCLEOTIDE SEQUENCE [LARGE SCALE GENOMIC DNA]</scope>
</reference>
<dbReference type="AlphaFoldDB" id="A0A0P1A628"/>
<keyword evidence="1" id="KW-0175">Coiled coil</keyword>
<accession>A0A0P1A628</accession>
<dbReference type="EMBL" id="CCYD01000109">
    <property type="protein sequence ID" value="CEG35794.1"/>
    <property type="molecule type" value="Genomic_DNA"/>
</dbReference>
<evidence type="ECO:0000256" key="1">
    <source>
        <dbReference type="SAM" id="Coils"/>
    </source>
</evidence>
<evidence type="ECO:0000313" key="3">
    <source>
        <dbReference type="EMBL" id="CEG35794.1"/>
    </source>
</evidence>
<evidence type="ECO:0000313" key="4">
    <source>
        <dbReference type="Proteomes" id="UP000054928"/>
    </source>
</evidence>
<dbReference type="Proteomes" id="UP000054928">
    <property type="component" value="Unassembled WGS sequence"/>
</dbReference>
<evidence type="ECO:0000256" key="2">
    <source>
        <dbReference type="SAM" id="MobiDB-lite"/>
    </source>
</evidence>
<proteinExistence type="predicted"/>
<organism evidence="3 4">
    <name type="scientific">Plasmopara halstedii</name>
    <name type="common">Downy mildew of sunflower</name>
    <dbReference type="NCBI Taxonomy" id="4781"/>
    <lineage>
        <taxon>Eukaryota</taxon>
        <taxon>Sar</taxon>
        <taxon>Stramenopiles</taxon>
        <taxon>Oomycota</taxon>
        <taxon>Peronosporomycetes</taxon>
        <taxon>Peronosporales</taxon>
        <taxon>Peronosporaceae</taxon>
        <taxon>Plasmopara</taxon>
    </lineage>
</organism>
<protein>
    <submittedName>
        <fullName evidence="3">Uncharacterized protein</fullName>
    </submittedName>
</protein>
<feature type="compositionally biased region" description="Basic and acidic residues" evidence="2">
    <location>
        <begin position="26"/>
        <end position="43"/>
    </location>
</feature>
<keyword evidence="4" id="KW-1185">Reference proteome</keyword>
<dbReference type="OrthoDB" id="125599at2759"/>
<feature type="coiled-coil region" evidence="1">
    <location>
        <begin position="441"/>
        <end position="468"/>
    </location>
</feature>
<dbReference type="GeneID" id="36395180"/>
<feature type="region of interest" description="Disordered" evidence="2">
    <location>
        <begin position="23"/>
        <end position="48"/>
    </location>
</feature>
<sequence>MNKHEKTDIHTEIAVRHLVSSCPNDKVQDDQAKTKARQNDVRRRQGISENRELSNVATAYSKDTRVVAKIPRQVCNLGRQKDLLTVSDIFHKSFEHHTSIRKTLKLFQLCQEKRDYMREAATAKTSDGLIDGDCAANNGGSAFEKAGKDRCRPTPRCRQRSKGNLAKNRVSPLRLDYETDCRSLRLLGNNAQQWSISPKRKQFVYQKRERSAKAYAPNSRTSEADLKSDAAWLRAKSTQTNGCLETKMLVTCAESQIRDLVDKKEDTTDPEDDLRDGREAVRIDVPVNVKKTQKNVAVQCRVSKCEPSQSENISECPLPVSIAGRYPIWVDLNGAENESAMCNPKERKYILVAHYDNLDKATASTDHDAMNHAAALLKVSPSVSTVFESDREQANGGSNEHLRNNAIKTRHRTKYWEHFSIHEQKSSKMVDDQQASEMKVLTDLNEKMQRMSKRLQKLEKCANAIDKELTSPES</sequence>
<dbReference type="RefSeq" id="XP_024572163.1">
    <property type="nucleotide sequence ID" value="XM_024728137.1"/>
</dbReference>